<comment type="caution">
    <text evidence="2">The sequence shown here is derived from an EMBL/GenBank/DDBJ whole genome shotgun (WGS) entry which is preliminary data.</text>
</comment>
<reference evidence="2 3" key="1">
    <citation type="submission" date="2015-06" db="EMBL/GenBank/DDBJ databases">
        <title>The Genome Sequence of None.</title>
        <authorList>
            <consortium name="The Broad Institute Genomics Platform"/>
            <consortium name="The Broad Institute Genome Sequencing Center for Infectious Disease"/>
            <person name="Earl A.M."/>
            <person name="Onderdonk A.B."/>
            <person name="Kirby J."/>
            <person name="Ferraro M.J."/>
            <person name="Huang S."/>
            <person name="Spencer M."/>
            <person name="Fodor A."/>
            <person name="Hooper D."/>
            <person name="Dekker J."/>
            <person name="O'Brien T."/>
            <person name="Quan V."/>
            <person name="Gombosev A."/>
            <person name="Delaney M."/>
            <person name="DuBois A."/>
            <person name="Ernst C."/>
            <person name="Kim D.S."/>
            <person name="Rossman W."/>
            <person name="Gohs F."/>
            <person name="Petruso H."/>
            <person name="Nozar T."/>
            <person name="Mougeot F."/>
            <person name="Manson-McGuire A."/>
            <person name="Young S."/>
            <person name="Abouelleil A."/>
            <person name="Cao P."/>
            <person name="Chapman S.B."/>
            <person name="Griggs A."/>
            <person name="Priest M."/>
            <person name="Shea T."/>
            <person name="Wortman I."/>
            <person name="Wortman J.R."/>
            <person name="Nusbaum C."/>
            <person name="Birren B."/>
        </authorList>
    </citation>
    <scope>NUCLEOTIDE SEQUENCE [LARGE SCALE GENOMIC DNA]</scope>
    <source>
        <strain evidence="2 3">MGH87</strain>
    </source>
</reference>
<evidence type="ECO:0000313" key="2">
    <source>
        <dbReference type="EMBL" id="KLY43477.1"/>
    </source>
</evidence>
<dbReference type="RefSeq" id="WP_032748478.1">
    <property type="nucleotide sequence ID" value="NZ_JAKWGX010000187.1"/>
</dbReference>
<feature type="transmembrane region" description="Helical" evidence="1">
    <location>
        <begin position="115"/>
        <end position="135"/>
    </location>
</feature>
<proteinExistence type="predicted"/>
<dbReference type="EMBL" id="LEUS01000001">
    <property type="protein sequence ID" value="KLY43477.1"/>
    <property type="molecule type" value="Genomic_DNA"/>
</dbReference>
<sequence>MAIEIPGTAEDYYKEIDLPGGGKRYAANRERLRAVVSLINMEIKSVIASGGNPHTASLDLSDQFNNFISSAPIEAQFEMSQVYVEEMNAAARAVDDETNKINNKILEKEQAANSIGQWIGAGILLIFLLIILGAIK</sequence>
<keyword evidence="1" id="KW-0812">Transmembrane</keyword>
<protein>
    <submittedName>
        <fullName evidence="2">Uncharacterized protein</fullName>
    </submittedName>
</protein>
<name>A0ABR5GM22_9ENTR</name>
<keyword evidence="1" id="KW-0472">Membrane</keyword>
<dbReference type="Proteomes" id="UP000036305">
    <property type="component" value="Unassembled WGS sequence"/>
</dbReference>
<evidence type="ECO:0000256" key="1">
    <source>
        <dbReference type="SAM" id="Phobius"/>
    </source>
</evidence>
<organism evidence="2 3">
    <name type="scientific">Klebsiella michiganensis</name>
    <dbReference type="NCBI Taxonomy" id="1134687"/>
    <lineage>
        <taxon>Bacteria</taxon>
        <taxon>Pseudomonadati</taxon>
        <taxon>Pseudomonadota</taxon>
        <taxon>Gammaproteobacteria</taxon>
        <taxon>Enterobacterales</taxon>
        <taxon>Enterobacteriaceae</taxon>
        <taxon>Klebsiella/Raoultella group</taxon>
        <taxon>Klebsiella</taxon>
    </lineage>
</organism>
<accession>A0ABR5GM22</accession>
<gene>
    <name evidence="2" type="ORF">SK91_00404</name>
</gene>
<keyword evidence="1" id="KW-1133">Transmembrane helix</keyword>
<evidence type="ECO:0000313" key="3">
    <source>
        <dbReference type="Proteomes" id="UP000036305"/>
    </source>
</evidence>
<keyword evidence="3" id="KW-1185">Reference proteome</keyword>